<evidence type="ECO:0000256" key="4">
    <source>
        <dbReference type="SAM" id="MobiDB-lite"/>
    </source>
</evidence>
<dbReference type="InterPro" id="IPR024095">
    <property type="entry name" value="Vesicle_P115"/>
</dbReference>
<evidence type="ECO:0000256" key="3">
    <source>
        <dbReference type="ARBA" id="ARBA00023054"/>
    </source>
</evidence>
<dbReference type="Gene3D" id="1.25.10.10">
    <property type="entry name" value="Leucine-rich Repeat Variant"/>
    <property type="match status" value="1"/>
</dbReference>
<evidence type="ECO:0000313" key="8">
    <source>
        <dbReference type="Proteomes" id="UP000822688"/>
    </source>
</evidence>
<dbReference type="GO" id="GO:0012507">
    <property type="term" value="C:ER to Golgi transport vesicle membrane"/>
    <property type="evidence" value="ECO:0007669"/>
    <property type="project" value="TreeGrafter"/>
</dbReference>
<evidence type="ECO:0000256" key="1">
    <source>
        <dbReference type="ARBA" id="ARBA00004555"/>
    </source>
</evidence>
<dbReference type="Pfam" id="PF04871">
    <property type="entry name" value="Uso1_p115_C"/>
    <property type="match status" value="1"/>
</dbReference>
<sequence length="966" mass="105140">MDLWRGTSERAMAFKLGSLNLNAVAQGVGGLVFGTSNYGRDEDDGGVEDLLERISNGKLADDRRSAMQELEAAVAENRAAKLAFGAMGFPILMAVFREERQDLEMVRGALETILHALTTEDPGQEESGQVQAGKVNSELLAREPASIALLLGLLDEPDFYVRYHTLQLLTALLTNCPTRLQDMILSIPQGITRLMDMLAEREVIRNEALIVLAYLTRSAEEIQKIVVFEGAFDRLFNIIREEGGCEGGIIVQDCLELLNNLLRSNPSNQIFLRETLGLQYICQLLKLRKVSADSITQQKSINLLCVLETVALLLAGGPDAKPGKDANIVANQTLFSQNKLLDILLALSVEGLVSAVAIRCSALRCIGDLVVGHPANRDILGSKTIGEEPDTEPALNCVLKALLNATNLSECIAAEYVVKCYCEGNPDGQTMLASTLNPIPQSIAQGDDRLLEDGSHPSFGSMLVGALISSDGRNDLEASCRAASVLSHILKDNVQCKERVLKIPLEIPSFSTSSPELLMARCMKYLAAASPAAASNQDSPGTVWLQPVFLRLLVTWVVECPPAVTALLFEPAHLPVLIELLGSTGSTASVHVAGLAAVLLGACIIFNSEENSKDSSAIVDLISQRVGLASFFTKWEDMENSSLFASALSSSRLPEALTRSTAAAAAIGDGMVSVPFDQQQQVRMFGGSSNEPLVTTFYDAEFVAFLQQLGPLIKERVVDLFSRPKTRVVVDFKGFEQKKGESDTEYMHRLKLLLQTQALEVQELLEKNSAITSDLLLNSKAEGFQLGDEKSLASTLRERNGAVNRAEVEALKQQLEVTKQWAEAVLEEKNDVEKEYLQYKEIVAERENDFKGLSDAYNALEQENSRLEDENKTLRSALQAGGVVPVSASHEELEAAREEGRKEAQKESEGELNDLLVCLGQEETKVERLSGRLRELGEDVDTLLDGIGDPEGDAGGDDDDDEDDDN</sequence>
<dbReference type="GO" id="GO:0006888">
    <property type="term" value="P:endoplasmic reticulum to Golgi vesicle-mediated transport"/>
    <property type="evidence" value="ECO:0007669"/>
    <property type="project" value="TreeGrafter"/>
</dbReference>
<feature type="compositionally biased region" description="Acidic residues" evidence="4">
    <location>
        <begin position="938"/>
        <end position="966"/>
    </location>
</feature>
<name>A0A8T0J974_CERPU</name>
<dbReference type="SUPFAM" id="SSF48371">
    <property type="entry name" value="ARM repeat"/>
    <property type="match status" value="2"/>
</dbReference>
<feature type="domain" description="Uso1/p115-like vesicle tethering protein C-terminal" evidence="6">
    <location>
        <begin position="828"/>
        <end position="963"/>
    </location>
</feature>
<evidence type="ECO:0000256" key="2">
    <source>
        <dbReference type="ARBA" id="ARBA00023034"/>
    </source>
</evidence>
<dbReference type="AlphaFoldDB" id="A0A8T0J974"/>
<protein>
    <recommendedName>
        <fullName evidence="9">Golgin candidate 6</fullName>
    </recommendedName>
</protein>
<dbReference type="PANTHER" id="PTHR10013">
    <property type="entry name" value="GENERAL VESICULAR TRANSPORT FACTOR P115"/>
    <property type="match status" value="1"/>
</dbReference>
<organism evidence="7 8">
    <name type="scientific">Ceratodon purpureus</name>
    <name type="common">Fire moss</name>
    <name type="synonym">Dicranum purpureum</name>
    <dbReference type="NCBI Taxonomy" id="3225"/>
    <lineage>
        <taxon>Eukaryota</taxon>
        <taxon>Viridiplantae</taxon>
        <taxon>Streptophyta</taxon>
        <taxon>Embryophyta</taxon>
        <taxon>Bryophyta</taxon>
        <taxon>Bryophytina</taxon>
        <taxon>Bryopsida</taxon>
        <taxon>Dicranidae</taxon>
        <taxon>Pseudoditrichales</taxon>
        <taxon>Ditrichaceae</taxon>
        <taxon>Ceratodon</taxon>
    </lineage>
</organism>
<keyword evidence="2" id="KW-0333">Golgi apparatus</keyword>
<comment type="subcellular location">
    <subcellularLocation>
        <location evidence="1">Golgi apparatus</location>
    </subcellularLocation>
</comment>
<dbReference type="EMBL" id="CM026421">
    <property type="protein sequence ID" value="KAG0592055.1"/>
    <property type="molecule type" value="Genomic_DNA"/>
</dbReference>
<dbReference type="InterPro" id="IPR016024">
    <property type="entry name" value="ARM-type_fold"/>
</dbReference>
<gene>
    <name evidence="7" type="ORF">KC19_1G221200</name>
</gene>
<reference evidence="7" key="1">
    <citation type="submission" date="2020-06" db="EMBL/GenBank/DDBJ databases">
        <title>WGS assembly of Ceratodon purpureus strain R40.</title>
        <authorList>
            <person name="Carey S.B."/>
            <person name="Jenkins J."/>
            <person name="Shu S."/>
            <person name="Lovell J.T."/>
            <person name="Sreedasyam A."/>
            <person name="Maumus F."/>
            <person name="Tiley G.P."/>
            <person name="Fernandez-Pozo N."/>
            <person name="Barry K."/>
            <person name="Chen C."/>
            <person name="Wang M."/>
            <person name="Lipzen A."/>
            <person name="Daum C."/>
            <person name="Saski C.A."/>
            <person name="Payton A.C."/>
            <person name="Mcbreen J.C."/>
            <person name="Conrad R.E."/>
            <person name="Kollar L.M."/>
            <person name="Olsson S."/>
            <person name="Huttunen S."/>
            <person name="Landis J.B."/>
            <person name="Wickett N.J."/>
            <person name="Johnson M.G."/>
            <person name="Rensing S.A."/>
            <person name="Grimwood J."/>
            <person name="Schmutz J."/>
            <person name="Mcdaniel S.F."/>
        </authorList>
    </citation>
    <scope>NUCLEOTIDE SEQUENCE</scope>
    <source>
        <strain evidence="7">R40</strain>
    </source>
</reference>
<evidence type="ECO:0000313" key="7">
    <source>
        <dbReference type="EMBL" id="KAG0592055.1"/>
    </source>
</evidence>
<dbReference type="GO" id="GO:0048280">
    <property type="term" value="P:vesicle fusion with Golgi apparatus"/>
    <property type="evidence" value="ECO:0007669"/>
    <property type="project" value="InterPro"/>
</dbReference>
<evidence type="ECO:0000259" key="5">
    <source>
        <dbReference type="Pfam" id="PF04869"/>
    </source>
</evidence>
<dbReference type="InterPro" id="IPR011989">
    <property type="entry name" value="ARM-like"/>
</dbReference>
<feature type="compositionally biased region" description="Basic and acidic residues" evidence="4">
    <location>
        <begin position="889"/>
        <end position="909"/>
    </location>
</feature>
<comment type="caution">
    <text evidence="7">The sequence shown here is derived from an EMBL/GenBank/DDBJ whole genome shotgun (WGS) entry which is preliminary data.</text>
</comment>
<dbReference type="GO" id="GO:0048211">
    <property type="term" value="P:Golgi vesicle docking"/>
    <property type="evidence" value="ECO:0007669"/>
    <property type="project" value="TreeGrafter"/>
</dbReference>
<dbReference type="InterPro" id="IPR006955">
    <property type="entry name" value="Uso1_p115_C"/>
</dbReference>
<keyword evidence="3" id="KW-0175">Coiled coil</keyword>
<dbReference type="Pfam" id="PF04869">
    <property type="entry name" value="Uso1_p115_head"/>
    <property type="match status" value="1"/>
</dbReference>
<feature type="region of interest" description="Disordered" evidence="4">
    <location>
        <begin position="879"/>
        <end position="910"/>
    </location>
</feature>
<dbReference type="GO" id="GO:0006886">
    <property type="term" value="P:intracellular protein transport"/>
    <property type="evidence" value="ECO:0007669"/>
    <property type="project" value="InterPro"/>
</dbReference>
<evidence type="ECO:0000259" key="6">
    <source>
        <dbReference type="Pfam" id="PF04871"/>
    </source>
</evidence>
<dbReference type="PANTHER" id="PTHR10013:SF0">
    <property type="entry name" value="GENERAL VESICULAR TRANSPORT FACTOR P115"/>
    <property type="match status" value="1"/>
</dbReference>
<evidence type="ECO:0008006" key="9">
    <source>
        <dbReference type="Google" id="ProtNLM"/>
    </source>
</evidence>
<proteinExistence type="predicted"/>
<dbReference type="GO" id="GO:0005795">
    <property type="term" value="C:Golgi stack"/>
    <property type="evidence" value="ECO:0007669"/>
    <property type="project" value="TreeGrafter"/>
</dbReference>
<dbReference type="Proteomes" id="UP000822688">
    <property type="component" value="Chromosome 1"/>
</dbReference>
<dbReference type="InterPro" id="IPR006953">
    <property type="entry name" value="Vesicle_Uso1_P115_head"/>
</dbReference>
<dbReference type="GO" id="GO:0005783">
    <property type="term" value="C:endoplasmic reticulum"/>
    <property type="evidence" value="ECO:0007669"/>
    <property type="project" value="TreeGrafter"/>
</dbReference>
<feature type="region of interest" description="Disordered" evidence="4">
    <location>
        <begin position="935"/>
        <end position="966"/>
    </location>
</feature>
<dbReference type="GO" id="GO:0000139">
    <property type="term" value="C:Golgi membrane"/>
    <property type="evidence" value="ECO:0007669"/>
    <property type="project" value="InterPro"/>
</dbReference>
<keyword evidence="8" id="KW-1185">Reference proteome</keyword>
<accession>A0A8T0J974</accession>
<feature type="domain" description="Vesicle tethering protein Uso1/P115-like head" evidence="5">
    <location>
        <begin position="393"/>
        <end position="651"/>
    </location>
</feature>